<dbReference type="AlphaFoldDB" id="A0A6A6U066"/>
<protein>
    <submittedName>
        <fullName evidence="2">Uncharacterized protein</fullName>
    </submittedName>
</protein>
<dbReference type="EMBL" id="MU004242">
    <property type="protein sequence ID" value="KAF2664817.1"/>
    <property type="molecule type" value="Genomic_DNA"/>
</dbReference>
<dbReference type="Proteomes" id="UP000799302">
    <property type="component" value="Unassembled WGS sequence"/>
</dbReference>
<evidence type="ECO:0000313" key="3">
    <source>
        <dbReference type="Proteomes" id="UP000799302"/>
    </source>
</evidence>
<feature type="compositionally biased region" description="Acidic residues" evidence="1">
    <location>
        <begin position="947"/>
        <end position="958"/>
    </location>
</feature>
<feature type="compositionally biased region" description="Acidic residues" evidence="1">
    <location>
        <begin position="972"/>
        <end position="984"/>
    </location>
</feature>
<evidence type="ECO:0000313" key="2">
    <source>
        <dbReference type="EMBL" id="KAF2664817.1"/>
    </source>
</evidence>
<accession>A0A6A6U066</accession>
<evidence type="ECO:0000256" key="1">
    <source>
        <dbReference type="SAM" id="MobiDB-lite"/>
    </source>
</evidence>
<sequence length="1012" mass="113909">MSTTLLRANRQDSTLPDSHGQVWIELVALVDADKTLFQGTNGPLQDEMLQMLGLSGRVQFPIRRLVTLWKNNRWQRMTTRWCQTSLGRATFNVSLREEMARCRIDDLVGDDLKAIQLADWNLLVQLPLERSATDFQRTFYPDAPVDVLINSSSSRRPNFLPKLDHAAYHRVYEIIVSSTHLCFPDIQRILRVGRAQGKTVSSLMNHVVQWLNPVPNSGDKLQLWQGLLPESLENNDREARILQSEIFNVMQRILTWTGSQLPIWRDILIAVHKAIGPRFHGVLGQFNTQDPAGLPSQRQSTFIQAFCDAISHIPHVARNPALRSSLALKALIHEISPAITAWVVQHCDTALREQILGRTPSCPPSVRELVKCQLGELEGTVSSFSHVKEPTSLSAVPIIRPESRQSERYDVEGAVEDIVFPQILGSFACVFGLATNEMLVRFRAQGSTGLGIALAEGVAALDRLGHYCFTGSPLVLMSSVLKPLQTMDSLQRGGWPFIDPGILDLRQGEGTLDIANWPRAKDGRPIFMHVASLAFHYGPEIAESRHSLVWFRDLGGKSISGPASATRFLEDLFRDLWIPQMVEFISHQLRRHASRDQDLSLQLLQEQRTLIETWSHSPHPFTWSNYKPIWSLTNPVSTVVSETTKSRQDFAHKLYQKCMQNDGPGRHALSSLHSTCSKRAAIEVESRAGRAIKRQAIDFGYEIPFTCIPSIVEDGFRAQEKIFAKGNQKILEHYHVARNCLERSLGDPLCDVLLMLVLTFSSSSVTPRVAAQSKHFKAGPRKDPRIFAASMVTRMLWFLHPEAFPSEQDDGMVLRVPEMTKKIEHKGVNNRLLREMGWVEDHGKRENPRNSDLSLRAVDELLKIRTELLSLRRDPAGFVAQVFRSHDSVWLERCSMILWDQSPGATRVRSKYTVTTPDEVLKVVGVKGSSSYRGFTTGKREQGFVVDSEEDSDEDSNEDSSNMSGFIVPDDVGVDLESEGDEEIPDARHASMNDKSRKPSTIDGCPYERHEG</sequence>
<dbReference type="OrthoDB" id="3787584at2759"/>
<proteinExistence type="predicted"/>
<feature type="region of interest" description="Disordered" evidence="1">
    <location>
        <begin position="942"/>
        <end position="1012"/>
    </location>
</feature>
<reference evidence="2" key="1">
    <citation type="journal article" date="2020" name="Stud. Mycol.">
        <title>101 Dothideomycetes genomes: a test case for predicting lifestyles and emergence of pathogens.</title>
        <authorList>
            <person name="Haridas S."/>
            <person name="Albert R."/>
            <person name="Binder M."/>
            <person name="Bloem J."/>
            <person name="Labutti K."/>
            <person name="Salamov A."/>
            <person name="Andreopoulos B."/>
            <person name="Baker S."/>
            <person name="Barry K."/>
            <person name="Bills G."/>
            <person name="Bluhm B."/>
            <person name="Cannon C."/>
            <person name="Castanera R."/>
            <person name="Culley D."/>
            <person name="Daum C."/>
            <person name="Ezra D."/>
            <person name="Gonzalez J."/>
            <person name="Henrissat B."/>
            <person name="Kuo A."/>
            <person name="Liang C."/>
            <person name="Lipzen A."/>
            <person name="Lutzoni F."/>
            <person name="Magnuson J."/>
            <person name="Mondo S."/>
            <person name="Nolan M."/>
            <person name="Ohm R."/>
            <person name="Pangilinan J."/>
            <person name="Park H.-J."/>
            <person name="Ramirez L."/>
            <person name="Alfaro M."/>
            <person name="Sun H."/>
            <person name="Tritt A."/>
            <person name="Yoshinaga Y."/>
            <person name="Zwiers L.-H."/>
            <person name="Turgeon B."/>
            <person name="Goodwin S."/>
            <person name="Spatafora J."/>
            <person name="Crous P."/>
            <person name="Grigoriev I."/>
        </authorList>
    </citation>
    <scope>NUCLEOTIDE SEQUENCE</scope>
    <source>
        <strain evidence="2">CBS 115976</strain>
    </source>
</reference>
<organism evidence="2 3">
    <name type="scientific">Microthyrium microscopicum</name>
    <dbReference type="NCBI Taxonomy" id="703497"/>
    <lineage>
        <taxon>Eukaryota</taxon>
        <taxon>Fungi</taxon>
        <taxon>Dikarya</taxon>
        <taxon>Ascomycota</taxon>
        <taxon>Pezizomycotina</taxon>
        <taxon>Dothideomycetes</taxon>
        <taxon>Dothideomycetes incertae sedis</taxon>
        <taxon>Microthyriales</taxon>
        <taxon>Microthyriaceae</taxon>
        <taxon>Microthyrium</taxon>
    </lineage>
</organism>
<feature type="compositionally biased region" description="Basic and acidic residues" evidence="1">
    <location>
        <begin position="985"/>
        <end position="997"/>
    </location>
</feature>
<gene>
    <name evidence="2" type="ORF">BT63DRAFT_418151</name>
</gene>
<keyword evidence="3" id="KW-1185">Reference proteome</keyword>
<name>A0A6A6U066_9PEZI</name>